<comment type="caution">
    <text evidence="1">The sequence shown here is derived from an EMBL/GenBank/DDBJ whole genome shotgun (WGS) entry which is preliminary data.</text>
</comment>
<sequence>MATHARTADDDLVEFRGEADRLARVHEEMLASVAALGPAMHAVARGASPQLARATQAQENLYDRIDAQFGLLDSAAAGRRLGSSAGRPGNAALQARAEGRLVALKRGARLYFPGFQFDADGRPLAVIGDLVRTAAAAGRSERGLVEWLSSPSSFFDGVPPAVYLADDPTAVAEAASSAFGTAW</sequence>
<keyword evidence="2" id="KW-1185">Reference proteome</keyword>
<dbReference type="Proteomes" id="UP000732378">
    <property type="component" value="Unassembled WGS sequence"/>
</dbReference>
<proteinExistence type="predicted"/>
<reference evidence="1 2" key="1">
    <citation type="submission" date="2021-01" db="EMBL/GenBank/DDBJ databases">
        <title>Sequencing the genomes of 1000 actinobacteria strains.</title>
        <authorList>
            <person name="Klenk H.-P."/>
        </authorList>
    </citation>
    <scope>NUCLEOTIDE SEQUENCE [LARGE SCALE GENOMIC DNA]</scope>
    <source>
        <strain evidence="1 2">DSM 18239</strain>
    </source>
</reference>
<gene>
    <name evidence="1" type="ORF">JOE61_001418</name>
</gene>
<accession>A0ABS2M8U3</accession>
<organism evidence="1 2">
    <name type="scientific">Nocardioides salarius</name>
    <dbReference type="NCBI Taxonomy" id="374513"/>
    <lineage>
        <taxon>Bacteria</taxon>
        <taxon>Bacillati</taxon>
        <taxon>Actinomycetota</taxon>
        <taxon>Actinomycetes</taxon>
        <taxon>Propionibacteriales</taxon>
        <taxon>Nocardioidaceae</taxon>
        <taxon>Nocardioides</taxon>
    </lineage>
</organism>
<evidence type="ECO:0000313" key="1">
    <source>
        <dbReference type="EMBL" id="MBM7507604.1"/>
    </source>
</evidence>
<name>A0ABS2M8U3_9ACTN</name>
<protein>
    <submittedName>
        <fullName evidence="1">Uncharacterized protein</fullName>
    </submittedName>
</protein>
<dbReference type="EMBL" id="JAFBBZ010000001">
    <property type="protein sequence ID" value="MBM7507604.1"/>
    <property type="molecule type" value="Genomic_DNA"/>
</dbReference>
<dbReference type="RefSeq" id="WP_193670736.1">
    <property type="nucleotide sequence ID" value="NZ_JACDTV010000017.1"/>
</dbReference>
<evidence type="ECO:0000313" key="2">
    <source>
        <dbReference type="Proteomes" id="UP000732378"/>
    </source>
</evidence>